<keyword evidence="4" id="KW-1185">Reference proteome</keyword>
<dbReference type="PANTHER" id="PTHR24072">
    <property type="entry name" value="RHO FAMILY GTPASE"/>
    <property type="match status" value="1"/>
</dbReference>
<dbReference type="Gene3D" id="3.40.50.300">
    <property type="entry name" value="P-loop containing nucleotide triphosphate hydrolases"/>
    <property type="match status" value="1"/>
</dbReference>
<gene>
    <name evidence="3" type="primary">racF1</name>
    <name evidence="3" type="ORF">TCON_2619</name>
</gene>
<comment type="caution">
    <text evidence="3">The sequence shown here is derived from an EMBL/GenBank/DDBJ whole genome shotgun (WGS) entry which is preliminary data.</text>
</comment>
<name>A0ABQ7HVI0_9MICR</name>
<dbReference type="CDD" id="cd00157">
    <property type="entry name" value="Rho"/>
    <property type="match status" value="1"/>
</dbReference>
<dbReference type="Proteomes" id="UP001516464">
    <property type="component" value="Unassembled WGS sequence"/>
</dbReference>
<protein>
    <submittedName>
        <fullName evidence="3">Rho-related protein racF1</fullName>
    </submittedName>
</protein>
<evidence type="ECO:0000313" key="3">
    <source>
        <dbReference type="EMBL" id="KAF7677997.1"/>
    </source>
</evidence>
<proteinExistence type="predicted"/>
<evidence type="ECO:0000256" key="2">
    <source>
        <dbReference type="ARBA" id="ARBA00023134"/>
    </source>
</evidence>
<dbReference type="NCBIfam" id="TIGR00231">
    <property type="entry name" value="small_GTP"/>
    <property type="match status" value="1"/>
</dbReference>
<dbReference type="SMART" id="SM00173">
    <property type="entry name" value="RAS"/>
    <property type="match status" value="1"/>
</dbReference>
<keyword evidence="1" id="KW-0547">Nucleotide-binding</keyword>
<dbReference type="InterPro" id="IPR003578">
    <property type="entry name" value="Small_GTPase_Rho"/>
</dbReference>
<dbReference type="PROSITE" id="PS51420">
    <property type="entry name" value="RHO"/>
    <property type="match status" value="1"/>
</dbReference>
<dbReference type="Pfam" id="PF00071">
    <property type="entry name" value="Ras"/>
    <property type="match status" value="1"/>
</dbReference>
<keyword evidence="2" id="KW-0342">GTP-binding</keyword>
<reference evidence="3 4" key="1">
    <citation type="submission" date="2019-01" db="EMBL/GenBank/DDBJ databases">
        <title>Genomes sequencing and comparative genomics of infectious freshwater microsporidia, Cucumispora dikerogammari and Thelohania contejeani.</title>
        <authorList>
            <person name="Cormier A."/>
            <person name="Giraud I."/>
            <person name="Wattier R."/>
            <person name="Teixeira M."/>
            <person name="Grandjean F."/>
            <person name="Rigaud T."/>
            <person name="Cordaux R."/>
        </authorList>
    </citation>
    <scope>NUCLEOTIDE SEQUENCE [LARGE SCALE GENOMIC DNA]</scope>
    <source>
        <strain evidence="3">T1</strain>
        <tissue evidence="3">Spores</tissue>
    </source>
</reference>
<evidence type="ECO:0000313" key="4">
    <source>
        <dbReference type="Proteomes" id="UP001516464"/>
    </source>
</evidence>
<dbReference type="PROSITE" id="PS51419">
    <property type="entry name" value="RAB"/>
    <property type="match status" value="1"/>
</dbReference>
<organism evidence="3 4">
    <name type="scientific">Astathelohania contejeani</name>
    <dbReference type="NCBI Taxonomy" id="164912"/>
    <lineage>
        <taxon>Eukaryota</taxon>
        <taxon>Fungi</taxon>
        <taxon>Fungi incertae sedis</taxon>
        <taxon>Microsporidia</taxon>
        <taxon>Astathelohaniidae</taxon>
        <taxon>Astathelohania</taxon>
    </lineage>
</organism>
<dbReference type="InterPro" id="IPR005225">
    <property type="entry name" value="Small_GTP-bd"/>
</dbReference>
<dbReference type="SMART" id="SM00175">
    <property type="entry name" value="RAB"/>
    <property type="match status" value="1"/>
</dbReference>
<sequence length="185" mass="21561">MKNIKCVLVGDEGVGKTWLIRTYISGSVPPGDVNTVFDTYQKTCEYKNEDYKLDLWDTSGHPDYYRLRKLSYLNSDVILICYAVNRVTSFRNAITRWMDEVEQYGCPVILVGTKADTRGDLEKDEDMVRSEMVHREKGKVHDTIECSAIERLNINELFEIVIKATIEEKPKTKWWWFLCGCCIRK</sequence>
<dbReference type="EMBL" id="SBIQ01000406">
    <property type="protein sequence ID" value="KAF7677997.1"/>
    <property type="molecule type" value="Genomic_DNA"/>
</dbReference>
<accession>A0ABQ7HVI0</accession>
<dbReference type="InterPro" id="IPR027417">
    <property type="entry name" value="P-loop_NTPase"/>
</dbReference>
<dbReference type="SMART" id="SM00174">
    <property type="entry name" value="RHO"/>
    <property type="match status" value="1"/>
</dbReference>
<evidence type="ECO:0000256" key="1">
    <source>
        <dbReference type="ARBA" id="ARBA00022741"/>
    </source>
</evidence>
<dbReference type="PRINTS" id="PR00449">
    <property type="entry name" value="RASTRNSFRMNG"/>
</dbReference>
<dbReference type="InterPro" id="IPR001806">
    <property type="entry name" value="Small_GTPase"/>
</dbReference>
<dbReference type="SUPFAM" id="SSF52540">
    <property type="entry name" value="P-loop containing nucleoside triphosphate hydrolases"/>
    <property type="match status" value="1"/>
</dbReference>